<keyword evidence="2" id="KW-1185">Reference proteome</keyword>
<reference evidence="1 2" key="1">
    <citation type="submission" date="2014-04" db="EMBL/GenBank/DDBJ databases">
        <title>Evolutionary Origins and Diversification of the Mycorrhizal Mutualists.</title>
        <authorList>
            <consortium name="DOE Joint Genome Institute"/>
            <consortium name="Mycorrhizal Genomics Consortium"/>
            <person name="Kohler A."/>
            <person name="Kuo A."/>
            <person name="Nagy L.G."/>
            <person name="Floudas D."/>
            <person name="Copeland A."/>
            <person name="Barry K.W."/>
            <person name="Cichocki N."/>
            <person name="Veneault-Fourrey C."/>
            <person name="LaButti K."/>
            <person name="Lindquist E.A."/>
            <person name="Lipzen A."/>
            <person name="Lundell T."/>
            <person name="Morin E."/>
            <person name="Murat C."/>
            <person name="Riley R."/>
            <person name="Ohm R."/>
            <person name="Sun H."/>
            <person name="Tunlid A."/>
            <person name="Henrissat B."/>
            <person name="Grigoriev I.V."/>
            <person name="Hibbett D.S."/>
            <person name="Martin F."/>
        </authorList>
    </citation>
    <scope>NUCLEOTIDE SEQUENCE [LARGE SCALE GENOMIC DNA]</scope>
    <source>
        <strain evidence="1 2">MD-312</strain>
    </source>
</reference>
<sequence>MEKLPSKADTLGHIYPFEIRDPLAPDVLQLKVGRMSIDNNKHLAQWDKQCPLNETITCGIWPESIASDDGEKFFSLLKHNIPMKNLEHEIYHHRVERLVHIELHDLAEYAPYLSSGESSNITRSPAQACTDCGKVHKEIFTFQLVKDGKYEGAEWQKLVKPMIER</sequence>
<dbReference type="Proteomes" id="UP000053820">
    <property type="component" value="Unassembled WGS sequence"/>
</dbReference>
<dbReference type="EMBL" id="KN839870">
    <property type="protein sequence ID" value="KIJ60679.1"/>
    <property type="molecule type" value="Genomic_DNA"/>
</dbReference>
<proteinExistence type="predicted"/>
<organism evidence="1 2">
    <name type="scientific">Hydnomerulius pinastri MD-312</name>
    <dbReference type="NCBI Taxonomy" id="994086"/>
    <lineage>
        <taxon>Eukaryota</taxon>
        <taxon>Fungi</taxon>
        <taxon>Dikarya</taxon>
        <taxon>Basidiomycota</taxon>
        <taxon>Agaricomycotina</taxon>
        <taxon>Agaricomycetes</taxon>
        <taxon>Agaricomycetidae</taxon>
        <taxon>Boletales</taxon>
        <taxon>Boletales incertae sedis</taxon>
        <taxon>Leucogyrophana</taxon>
    </lineage>
</organism>
<gene>
    <name evidence="1" type="ORF">HYDPIDRAFT_98230</name>
</gene>
<dbReference type="PANTHER" id="PTHR28094">
    <property type="entry name" value="MEIOTICALLY UP-REGULATED GENE 113 PROTEIN"/>
    <property type="match status" value="1"/>
</dbReference>
<evidence type="ECO:0000313" key="2">
    <source>
        <dbReference type="Proteomes" id="UP000053820"/>
    </source>
</evidence>
<dbReference type="AlphaFoldDB" id="A0A0C9V599"/>
<dbReference type="OrthoDB" id="2417614at2759"/>
<name>A0A0C9V599_9AGAM</name>
<dbReference type="InterPro" id="IPR053006">
    <property type="entry name" value="Meiosis_regulatory"/>
</dbReference>
<evidence type="ECO:0000313" key="1">
    <source>
        <dbReference type="EMBL" id="KIJ60679.1"/>
    </source>
</evidence>
<accession>A0A0C9V599</accession>
<dbReference type="HOGENOM" id="CLU_102304_0_0_1"/>
<protein>
    <submittedName>
        <fullName evidence="1">Uncharacterized protein</fullName>
    </submittedName>
</protein>
<dbReference type="PANTHER" id="PTHR28094:SF1">
    <property type="entry name" value="MEIOTICALLY UP-REGULATED GENE 113 PROTEIN"/>
    <property type="match status" value="1"/>
</dbReference>